<evidence type="ECO:0000259" key="16">
    <source>
        <dbReference type="Pfam" id="PF08646"/>
    </source>
</evidence>
<dbReference type="InterPro" id="IPR045017">
    <property type="entry name" value="DECR2-like"/>
</dbReference>
<dbReference type="PANTHER" id="PTHR43296">
    <property type="entry name" value="PEROXISOMAL 2,4-DIENOYL-COA REDUCTASE"/>
    <property type="match status" value="1"/>
</dbReference>
<feature type="domain" description="Replication protein A OB" evidence="17">
    <location>
        <begin position="642"/>
        <end position="731"/>
    </location>
</feature>
<keyword evidence="10 13" id="KW-0539">Nucleus</keyword>
<dbReference type="PANTHER" id="PTHR43296:SF2">
    <property type="entry name" value="PEROXISOMAL 2,4-DIENOYL-COA REDUCTASE [(3E)-ENOYL-COA-PRODUCING]"/>
    <property type="match status" value="1"/>
</dbReference>
<dbReference type="InterPro" id="IPR002347">
    <property type="entry name" value="SDR_fam"/>
</dbReference>
<feature type="compositionally biased region" description="Gly residues" evidence="14">
    <location>
        <begin position="451"/>
        <end position="486"/>
    </location>
</feature>
<dbReference type="GO" id="GO:0006260">
    <property type="term" value="P:DNA replication"/>
    <property type="evidence" value="ECO:0007669"/>
    <property type="project" value="UniProtKB-KW"/>
</dbReference>
<dbReference type="InterPro" id="IPR047192">
    <property type="entry name" value="Euk_RPA1_DBD_C"/>
</dbReference>
<evidence type="ECO:0000256" key="13">
    <source>
        <dbReference type="RuleBase" id="RU364130"/>
    </source>
</evidence>
<feature type="domain" description="Replication factor A C-terminal" evidence="16">
    <location>
        <begin position="800"/>
        <end position="957"/>
    </location>
</feature>
<keyword evidence="5 13" id="KW-0863">Zinc-finger</keyword>
<keyword evidence="4 13" id="KW-0479">Metal-binding</keyword>
<dbReference type="InterPro" id="IPR031657">
    <property type="entry name" value="REPA_OB_2"/>
</dbReference>
<dbReference type="CDD" id="cd05369">
    <property type="entry name" value="TER_DECR_SDR_a"/>
    <property type="match status" value="1"/>
</dbReference>
<dbReference type="EMBL" id="JALLPB020000527">
    <property type="protein sequence ID" value="KAL3808248.1"/>
    <property type="molecule type" value="Genomic_DNA"/>
</dbReference>
<evidence type="ECO:0000256" key="5">
    <source>
        <dbReference type="ARBA" id="ARBA00022771"/>
    </source>
</evidence>
<organism evidence="18 19">
    <name type="scientific">Cyclostephanos tholiformis</name>
    <dbReference type="NCBI Taxonomy" id="382380"/>
    <lineage>
        <taxon>Eukaryota</taxon>
        <taxon>Sar</taxon>
        <taxon>Stramenopiles</taxon>
        <taxon>Ochrophyta</taxon>
        <taxon>Bacillariophyta</taxon>
        <taxon>Coscinodiscophyceae</taxon>
        <taxon>Thalassiosirophycidae</taxon>
        <taxon>Stephanodiscales</taxon>
        <taxon>Stephanodiscaceae</taxon>
        <taxon>Cyclostephanos</taxon>
    </lineage>
</organism>
<evidence type="ECO:0000259" key="15">
    <source>
        <dbReference type="Pfam" id="PF04057"/>
    </source>
</evidence>
<dbReference type="GO" id="GO:0005634">
    <property type="term" value="C:nucleus"/>
    <property type="evidence" value="ECO:0007669"/>
    <property type="project" value="UniProtKB-SubCell"/>
</dbReference>
<evidence type="ECO:0000256" key="4">
    <source>
        <dbReference type="ARBA" id="ARBA00022723"/>
    </source>
</evidence>
<dbReference type="FunFam" id="2.40.50.140:FF:000041">
    <property type="entry name" value="Replication protein A subunit"/>
    <property type="match status" value="1"/>
</dbReference>
<evidence type="ECO:0000256" key="10">
    <source>
        <dbReference type="ARBA" id="ARBA00023242"/>
    </source>
</evidence>
<feature type="domain" description="Replication factor-A protein 1 N-terminal" evidence="15">
    <location>
        <begin position="310"/>
        <end position="411"/>
    </location>
</feature>
<evidence type="ECO:0000259" key="17">
    <source>
        <dbReference type="Pfam" id="PF16900"/>
    </source>
</evidence>
<keyword evidence="8" id="KW-0560">Oxidoreductase</keyword>
<dbReference type="FunFam" id="2.40.50.140:FF:000064">
    <property type="entry name" value="Replication protein A subunit"/>
    <property type="match status" value="1"/>
</dbReference>
<reference evidence="18 19" key="1">
    <citation type="submission" date="2024-10" db="EMBL/GenBank/DDBJ databases">
        <title>Updated reference genomes for cyclostephanoid diatoms.</title>
        <authorList>
            <person name="Roberts W.R."/>
            <person name="Alverson A.J."/>
        </authorList>
    </citation>
    <scope>NUCLEOTIDE SEQUENCE [LARGE SCALE GENOMIC DNA]</scope>
    <source>
        <strain evidence="18 19">AJA228-03</strain>
    </source>
</reference>
<evidence type="ECO:0000256" key="8">
    <source>
        <dbReference type="ARBA" id="ARBA00023002"/>
    </source>
</evidence>
<dbReference type="NCBIfam" id="TIGR00617">
    <property type="entry name" value="rpa1"/>
    <property type="match status" value="1"/>
</dbReference>
<evidence type="ECO:0000256" key="2">
    <source>
        <dbReference type="ARBA" id="ARBA00005690"/>
    </source>
</evidence>
<dbReference type="AlphaFoldDB" id="A0ABD3R5W1"/>
<dbReference type="CDD" id="cd04475">
    <property type="entry name" value="RPA1_DBD_B"/>
    <property type="match status" value="1"/>
</dbReference>
<accession>A0ABD3R5W1</accession>
<evidence type="ECO:0000256" key="12">
    <source>
        <dbReference type="ARBA" id="ARBA00048340"/>
    </source>
</evidence>
<dbReference type="SUPFAM" id="SSF51735">
    <property type="entry name" value="NAD(P)-binding Rossmann-fold domains"/>
    <property type="match status" value="1"/>
</dbReference>
<evidence type="ECO:0000256" key="11">
    <source>
        <dbReference type="ARBA" id="ARBA00048009"/>
    </source>
</evidence>
<name>A0ABD3R5W1_9STRA</name>
<dbReference type="FunFam" id="3.40.50.720:FF:000084">
    <property type="entry name" value="Short-chain dehydrogenase reductase"/>
    <property type="match status" value="1"/>
</dbReference>
<dbReference type="InterPro" id="IPR013955">
    <property type="entry name" value="Rep_factor-A_C"/>
</dbReference>
<dbReference type="Proteomes" id="UP001530377">
    <property type="component" value="Unassembled WGS sequence"/>
</dbReference>
<dbReference type="PRINTS" id="PR00080">
    <property type="entry name" value="SDRFAMILY"/>
</dbReference>
<comment type="similarity">
    <text evidence="2 13">Belongs to the replication factor A protein 1 family.</text>
</comment>
<keyword evidence="19" id="KW-1185">Reference proteome</keyword>
<dbReference type="InterPro" id="IPR012340">
    <property type="entry name" value="NA-bd_OB-fold"/>
</dbReference>
<keyword evidence="7" id="KW-0521">NADP</keyword>
<dbReference type="GO" id="GO:0008270">
    <property type="term" value="F:zinc ion binding"/>
    <property type="evidence" value="ECO:0007669"/>
    <property type="project" value="UniProtKB-KW"/>
</dbReference>
<comment type="catalytic activity">
    <reaction evidence="12">
        <text>a (2E,4Z)-dienoyl-CoA + NADPH + H(+) = a 4,5-saturated-(3E)-enoyl-CoA + NADP(+)</text>
        <dbReference type="Rhea" id="RHEA:61892"/>
        <dbReference type="ChEBI" id="CHEBI:15378"/>
        <dbReference type="ChEBI" id="CHEBI:57783"/>
        <dbReference type="ChEBI" id="CHEBI:58349"/>
        <dbReference type="ChEBI" id="CHEBI:85099"/>
        <dbReference type="ChEBI" id="CHEBI:85493"/>
        <dbReference type="EC" id="1.3.1.124"/>
    </reaction>
</comment>
<dbReference type="InterPro" id="IPR007199">
    <property type="entry name" value="Rep_factor-A_N"/>
</dbReference>
<evidence type="ECO:0000313" key="19">
    <source>
        <dbReference type="Proteomes" id="UP001530377"/>
    </source>
</evidence>
<keyword evidence="3 13" id="KW-0235">DNA replication</keyword>
<dbReference type="Pfam" id="PF04057">
    <property type="entry name" value="Rep-A_N"/>
    <property type="match status" value="1"/>
</dbReference>
<dbReference type="CDD" id="cd04476">
    <property type="entry name" value="RPA1_DBD_C"/>
    <property type="match status" value="1"/>
</dbReference>
<feature type="region of interest" description="Disordered" evidence="14">
    <location>
        <begin position="432"/>
        <end position="486"/>
    </location>
</feature>
<dbReference type="GO" id="GO:0003677">
    <property type="term" value="F:DNA binding"/>
    <property type="evidence" value="ECO:0007669"/>
    <property type="project" value="UniProtKB-KW"/>
</dbReference>
<keyword evidence="9 13" id="KW-0238">DNA-binding</keyword>
<evidence type="ECO:0000256" key="6">
    <source>
        <dbReference type="ARBA" id="ARBA00022833"/>
    </source>
</evidence>
<dbReference type="Pfam" id="PF16900">
    <property type="entry name" value="REPA_OB_2"/>
    <property type="match status" value="1"/>
</dbReference>
<dbReference type="InterPro" id="IPR036291">
    <property type="entry name" value="NAD(P)-bd_dom_sf"/>
</dbReference>
<protein>
    <recommendedName>
        <fullName evidence="13">Replication protein A subunit</fullName>
    </recommendedName>
</protein>
<gene>
    <name evidence="18" type="ORF">ACHAXA_006524</name>
</gene>
<dbReference type="PRINTS" id="PR00081">
    <property type="entry name" value="GDHRDH"/>
</dbReference>
<evidence type="ECO:0000256" key="14">
    <source>
        <dbReference type="SAM" id="MobiDB-lite"/>
    </source>
</evidence>
<keyword evidence="6 13" id="KW-0862">Zinc</keyword>
<evidence type="ECO:0000313" key="18">
    <source>
        <dbReference type="EMBL" id="KAL3808248.1"/>
    </source>
</evidence>
<dbReference type="Gene3D" id="3.40.50.720">
    <property type="entry name" value="NAD(P)-binding Rossmann-like Domain"/>
    <property type="match status" value="1"/>
</dbReference>
<dbReference type="Pfam" id="PF13561">
    <property type="entry name" value="adh_short_C2"/>
    <property type="match status" value="1"/>
</dbReference>
<sequence>MASTAPSSSPFRQDALAGKVAVVTGGGSGICYEITRQLLLHGCIASIICGRREDFLQKASAELASTSGKICLYKVCDVRDEIACKAVVEYAMSHFGKVDILVNGAAGNFLAEAKSLTPRGFKTVMDIDAQGTFNMSHAVYPAMTTSGNGGAIINISMTLHYGATWYQAHASAAKSAIDSLTRSLALEWGCDKIRVNGIAPGPIANTPGTIKLAPGLTPEDFEEMIAERVPLGRLGTAFDIGMAAVFLACDASGGYVSGDILVVDGAEWLYRPPMVPREMVAELSRKVEAKSRALRPDTITSKLVTMSLMLTPKAISAMFRMSGSQENPSFSPVVQVVHLKKIDNKGGGGDERWKLFLSDGVHFLSGMCATQLNPLVHSGVISQYAVLRVSEFIVNTLGSGVKICILLDCETAGPNPGEKIGSPVDIAKIPGGLTPAPQAGSGRGVTQPMYGGSGMGSSVGGGGGGGSGNPYGRGSPGVGQGNYGANPYGGGGDMNNNRFGGGSSSAPIVRTSGTGQPITPISGLNMYSNRWTIRAKVTTKSQIRTWSNAKGEGSLFSVELLDASGIDVRCTFFKEGVDKFYNFLEEGRVYTFSGGRLKVANMQYNTCKSQFEITFDQNSEIHLDDVTGPANDIREHYDFVKIDRLESVEPNAYVDILAVVKHVGEANSIVSKKSGKELIKCELTIEDDSGAEVRLTMWGDAAQAAQGKFGGMPVVAFKRARVSDYGGRTLSGAGYEVNPNIPQAQSLRQWWIANGNGRTTAARSLSTTMGGNRGPDPFDQRKTVSAIKSEQMGYNDKPDWLSFKATITFLKKEKQGDEGAWYTACANADDPCKNMYKATQTSDGNWHCDKCMKTYENCVRRFIFSGTVADDTCTSWVSIFNEQAEVLLDGARANDLYAQVANGDGKDLYDSTFMKATYTDWIIKCKVKQELVGDEQRVKTSMVSLSPVDYVVESRNLLKALCV</sequence>
<dbReference type="FunFam" id="2.40.50.140:FF:000117">
    <property type="entry name" value="Replication protein A subunit"/>
    <property type="match status" value="1"/>
</dbReference>
<evidence type="ECO:0000256" key="9">
    <source>
        <dbReference type="ARBA" id="ARBA00023125"/>
    </source>
</evidence>
<evidence type="ECO:0000256" key="7">
    <source>
        <dbReference type="ARBA" id="ARBA00022857"/>
    </source>
</evidence>
<comment type="catalytic activity">
    <reaction evidence="11">
        <text>a (2E,4E)-dienoyl-CoA + NADPH + H(+) = a 4,5-saturated-(3E)-enoyl-CoA + NADP(+)</text>
        <dbReference type="Rhea" id="RHEA:45912"/>
        <dbReference type="ChEBI" id="CHEBI:15378"/>
        <dbReference type="ChEBI" id="CHEBI:57783"/>
        <dbReference type="ChEBI" id="CHEBI:58349"/>
        <dbReference type="ChEBI" id="CHEBI:85101"/>
        <dbReference type="ChEBI" id="CHEBI:85493"/>
        <dbReference type="EC" id="1.3.1.124"/>
    </reaction>
</comment>
<dbReference type="Gene3D" id="2.40.50.140">
    <property type="entry name" value="Nucleic acid-binding proteins"/>
    <property type="match status" value="4"/>
</dbReference>
<dbReference type="InterPro" id="IPR004591">
    <property type="entry name" value="Rfa1"/>
</dbReference>
<proteinExistence type="inferred from homology"/>
<evidence type="ECO:0000256" key="1">
    <source>
        <dbReference type="ARBA" id="ARBA00004123"/>
    </source>
</evidence>
<dbReference type="SUPFAM" id="SSF50249">
    <property type="entry name" value="Nucleic acid-binding proteins"/>
    <property type="match status" value="4"/>
</dbReference>
<dbReference type="Pfam" id="PF08646">
    <property type="entry name" value="Rep_fac-A_C"/>
    <property type="match status" value="1"/>
</dbReference>
<comment type="caution">
    <text evidence="18">The sequence shown here is derived from an EMBL/GenBank/DDBJ whole genome shotgun (WGS) entry which is preliminary data.</text>
</comment>
<dbReference type="CDD" id="cd04477">
    <property type="entry name" value="RPA1N"/>
    <property type="match status" value="1"/>
</dbReference>
<dbReference type="CDD" id="cd04474">
    <property type="entry name" value="RPA1_DBD_A"/>
    <property type="match status" value="1"/>
</dbReference>
<dbReference type="FunFam" id="2.40.50.140:FF:000090">
    <property type="entry name" value="Replication protein A subunit"/>
    <property type="match status" value="1"/>
</dbReference>
<dbReference type="GO" id="GO:0016491">
    <property type="term" value="F:oxidoreductase activity"/>
    <property type="evidence" value="ECO:0007669"/>
    <property type="project" value="UniProtKB-KW"/>
</dbReference>
<evidence type="ECO:0000256" key="3">
    <source>
        <dbReference type="ARBA" id="ARBA00022705"/>
    </source>
</evidence>
<comment type="subcellular location">
    <subcellularLocation>
        <location evidence="1 13">Nucleus</location>
    </subcellularLocation>
</comment>